<dbReference type="PANTHER" id="PTHR32227">
    <property type="entry name" value="GLUCAN ENDO-1,3-BETA-GLUCOSIDASE BG1-RELATED-RELATED"/>
    <property type="match status" value="1"/>
</dbReference>
<evidence type="ECO:0000256" key="4">
    <source>
        <dbReference type="ARBA" id="ARBA00022801"/>
    </source>
</evidence>
<dbReference type="Pfam" id="PF00332">
    <property type="entry name" value="Glyco_hydro_17"/>
    <property type="match status" value="1"/>
</dbReference>
<evidence type="ECO:0000256" key="5">
    <source>
        <dbReference type="ARBA" id="ARBA00023295"/>
    </source>
</evidence>
<dbReference type="GO" id="GO:0042973">
    <property type="term" value="F:glucan endo-1,3-beta-D-glucosidase activity"/>
    <property type="evidence" value="ECO:0007669"/>
    <property type="project" value="UniProtKB-EC"/>
</dbReference>
<dbReference type="SUPFAM" id="SSF51445">
    <property type="entry name" value="(Trans)glycosidases"/>
    <property type="match status" value="1"/>
</dbReference>
<dbReference type="Proteomes" id="UP000836841">
    <property type="component" value="Unassembled WGS sequence"/>
</dbReference>
<dbReference type="InterPro" id="IPR044965">
    <property type="entry name" value="Glyco_hydro_17_plant"/>
</dbReference>
<keyword evidence="8" id="KW-0732">Signal</keyword>
<dbReference type="PROSITE" id="PS00587">
    <property type="entry name" value="GLYCOSYL_HYDROL_F17"/>
    <property type="match status" value="1"/>
</dbReference>
<feature type="signal peptide" evidence="8">
    <location>
        <begin position="1"/>
        <end position="27"/>
    </location>
</feature>
<keyword evidence="4 7" id="KW-0378">Hydrolase</keyword>
<evidence type="ECO:0000256" key="7">
    <source>
        <dbReference type="RuleBase" id="RU004336"/>
    </source>
</evidence>
<dbReference type="InterPro" id="IPR000490">
    <property type="entry name" value="Glyco_hydro_17"/>
</dbReference>
<evidence type="ECO:0000256" key="6">
    <source>
        <dbReference type="RuleBase" id="RU004335"/>
    </source>
</evidence>
<evidence type="ECO:0000256" key="1">
    <source>
        <dbReference type="ARBA" id="ARBA00000382"/>
    </source>
</evidence>
<comment type="similarity">
    <text evidence="2 6">Belongs to the glycosyl hydrolase 17 family.</text>
</comment>
<evidence type="ECO:0000313" key="10">
    <source>
        <dbReference type="Proteomes" id="UP000836841"/>
    </source>
</evidence>
<evidence type="ECO:0000256" key="3">
    <source>
        <dbReference type="ARBA" id="ARBA00012780"/>
    </source>
</evidence>
<dbReference type="InterPro" id="IPR017853">
    <property type="entry name" value="GH"/>
</dbReference>
<sequence length="281" mass="30809">MALSTAISHSPFLVLSLLLLLPSPCIYLTVQWVQNNVVAYSSDIKFRYISVGNEVGPKSVTAPFVLWAMQNVYNALEAVNLQGQIKVSTTSSIDLIDFSYPSADVAFKDNVKFFIKPIISFLVQNNAPFLAKIFPYFVRIGNPSSVPLDFALFKGQPNGTYTNLFDAMLDAFYSAVESEGGSNVEIVVSETGWPSAGGADASVANAQTYYSNLINHVKGTRGTPKRPGKAIETYLFAMFDEDEKPGPETEEHFGLFTPDKQPKYQLSSNFAISKYAMICSA</sequence>
<proteinExistence type="inferred from homology"/>
<dbReference type="EC" id="3.2.1.39" evidence="3"/>
<reference evidence="9 10" key="1">
    <citation type="submission" date="2022-03" db="EMBL/GenBank/DDBJ databases">
        <authorList>
            <person name="Nunn A."/>
            <person name="Chopra R."/>
            <person name="Nunn A."/>
            <person name="Contreras Garrido A."/>
        </authorList>
    </citation>
    <scope>NUCLEOTIDE SEQUENCE [LARGE SCALE GENOMIC DNA]</scope>
</reference>
<dbReference type="EMBL" id="CAJVSB020000280">
    <property type="protein sequence ID" value="CAH2049382.1"/>
    <property type="molecule type" value="Genomic_DNA"/>
</dbReference>
<keyword evidence="5 7" id="KW-0326">Glycosidase</keyword>
<dbReference type="GO" id="GO:0005975">
    <property type="term" value="P:carbohydrate metabolic process"/>
    <property type="evidence" value="ECO:0007669"/>
    <property type="project" value="InterPro"/>
</dbReference>
<dbReference type="AlphaFoldDB" id="A0AAU9RVT5"/>
<organism evidence="9 10">
    <name type="scientific">Thlaspi arvense</name>
    <name type="common">Field penny-cress</name>
    <dbReference type="NCBI Taxonomy" id="13288"/>
    <lineage>
        <taxon>Eukaryota</taxon>
        <taxon>Viridiplantae</taxon>
        <taxon>Streptophyta</taxon>
        <taxon>Embryophyta</taxon>
        <taxon>Tracheophyta</taxon>
        <taxon>Spermatophyta</taxon>
        <taxon>Magnoliopsida</taxon>
        <taxon>eudicotyledons</taxon>
        <taxon>Gunneridae</taxon>
        <taxon>Pentapetalae</taxon>
        <taxon>rosids</taxon>
        <taxon>malvids</taxon>
        <taxon>Brassicales</taxon>
        <taxon>Brassicaceae</taxon>
        <taxon>Thlaspideae</taxon>
        <taxon>Thlaspi</taxon>
    </lineage>
</organism>
<evidence type="ECO:0000256" key="2">
    <source>
        <dbReference type="ARBA" id="ARBA00008773"/>
    </source>
</evidence>
<accession>A0AAU9RVT5</accession>
<name>A0AAU9RVT5_THLAR</name>
<comment type="caution">
    <text evidence="9">The sequence shown here is derived from an EMBL/GenBank/DDBJ whole genome shotgun (WGS) entry which is preliminary data.</text>
</comment>
<evidence type="ECO:0000313" key="9">
    <source>
        <dbReference type="EMBL" id="CAH2049382.1"/>
    </source>
</evidence>
<feature type="chain" id="PRO_5043684247" description="glucan endo-1,3-beta-D-glucosidase" evidence="8">
    <location>
        <begin position="28"/>
        <end position="281"/>
    </location>
</feature>
<protein>
    <recommendedName>
        <fullName evidence="3">glucan endo-1,3-beta-D-glucosidase</fullName>
        <ecNumber evidence="3">3.2.1.39</ecNumber>
    </recommendedName>
</protein>
<keyword evidence="10" id="KW-1185">Reference proteome</keyword>
<comment type="catalytic activity">
    <reaction evidence="1">
        <text>Hydrolysis of (1-&gt;3)-beta-D-glucosidic linkages in (1-&gt;3)-beta-D-glucans.</text>
        <dbReference type="EC" id="3.2.1.39"/>
    </reaction>
</comment>
<gene>
    <name evidence="9" type="ORF">TAV2_LOCUS8279</name>
</gene>
<dbReference type="Gene3D" id="3.20.20.80">
    <property type="entry name" value="Glycosidases"/>
    <property type="match status" value="1"/>
</dbReference>
<evidence type="ECO:0000256" key="8">
    <source>
        <dbReference type="SAM" id="SignalP"/>
    </source>
</evidence>